<accession>A0ABQ4N3D1</accession>
<evidence type="ECO:0000313" key="3">
    <source>
        <dbReference type="Proteomes" id="UP000680304"/>
    </source>
</evidence>
<organism evidence="2 3">
    <name type="scientific">Paenibacillus cisolokensis</name>
    <dbReference type="NCBI Taxonomy" id="1658519"/>
    <lineage>
        <taxon>Bacteria</taxon>
        <taxon>Bacillati</taxon>
        <taxon>Bacillota</taxon>
        <taxon>Bacilli</taxon>
        <taxon>Bacillales</taxon>
        <taxon>Paenibacillaceae</taxon>
        <taxon>Paenibacillus</taxon>
    </lineage>
</organism>
<dbReference type="RefSeq" id="WP_244863255.1">
    <property type="nucleotide sequence ID" value="NZ_BOVJ01000040.1"/>
</dbReference>
<evidence type="ECO:0000256" key="1">
    <source>
        <dbReference type="SAM" id="Phobius"/>
    </source>
</evidence>
<dbReference type="Proteomes" id="UP000680304">
    <property type="component" value="Unassembled WGS sequence"/>
</dbReference>
<reference evidence="2 3" key="1">
    <citation type="submission" date="2021-04" db="EMBL/GenBank/DDBJ databases">
        <title>Draft genome sequence of Paenibacillus cisolokensis, LC2-13A.</title>
        <authorList>
            <person name="Uke A."/>
            <person name="Chhe C."/>
            <person name="Baramee S."/>
            <person name="Kosugi A."/>
        </authorList>
    </citation>
    <scope>NUCLEOTIDE SEQUENCE [LARGE SCALE GENOMIC DNA]</scope>
    <source>
        <strain evidence="2 3">LC2-13A</strain>
    </source>
</reference>
<protein>
    <submittedName>
        <fullName evidence="2">Uncharacterized protein</fullName>
    </submittedName>
</protein>
<keyword evidence="1" id="KW-0812">Transmembrane</keyword>
<sequence length="176" mass="20517">MAKTDAVRTITISQRLIIIIGFFICFPVMVIGWYWYRSSTETIEAAAIATYSRIVGQTNAYLDLYISNLENSTFPFVNHPQIQQFISRPSFTPYQYFHIAETMERELFSQTVYGRTDIVGLSVVASNNWQITDFTQAKGWIDMSVIRERNKMFCRKWTNGTTFRYLDRDASARRPC</sequence>
<proteinExistence type="predicted"/>
<keyword evidence="1" id="KW-0472">Membrane</keyword>
<keyword evidence="3" id="KW-1185">Reference proteome</keyword>
<comment type="caution">
    <text evidence="2">The sequence shown here is derived from an EMBL/GenBank/DDBJ whole genome shotgun (WGS) entry which is preliminary data.</text>
</comment>
<evidence type="ECO:0000313" key="2">
    <source>
        <dbReference type="EMBL" id="GIQ62658.1"/>
    </source>
</evidence>
<feature type="transmembrane region" description="Helical" evidence="1">
    <location>
        <begin position="16"/>
        <end position="36"/>
    </location>
</feature>
<dbReference type="EMBL" id="BOVJ01000040">
    <property type="protein sequence ID" value="GIQ62658.1"/>
    <property type="molecule type" value="Genomic_DNA"/>
</dbReference>
<keyword evidence="1" id="KW-1133">Transmembrane helix</keyword>
<name>A0ABQ4N3D1_9BACL</name>
<gene>
    <name evidence="2" type="ORF">PACILC2_12260</name>
</gene>